<dbReference type="EMBL" id="JALJOV010000088">
    <property type="protein sequence ID" value="KAK9867416.1"/>
    <property type="molecule type" value="Genomic_DNA"/>
</dbReference>
<gene>
    <name evidence="2" type="ORF">WJX84_002289</name>
</gene>
<keyword evidence="3" id="KW-1185">Reference proteome</keyword>
<dbReference type="AlphaFoldDB" id="A0AAW1TC54"/>
<sequence length="164" mass="18037">MVKGQRAVDQLNLCKAAGSVNSELVLKDVGGAWKPLKVADTKQVTEELLYVRLGNGWWGILDGYRFYRPSGSKNYSSSEECNRPYVLENSVEVAEIDQANTSSKRAALRDIPRPSKRIGPPGEAAEKRQELSGTSRPGSATTRPQGGPSFDSRRLDQIAKDWLS</sequence>
<feature type="compositionally biased region" description="Polar residues" evidence="1">
    <location>
        <begin position="131"/>
        <end position="144"/>
    </location>
</feature>
<evidence type="ECO:0000313" key="3">
    <source>
        <dbReference type="Proteomes" id="UP001485043"/>
    </source>
</evidence>
<name>A0AAW1TC54_9CHLO</name>
<evidence type="ECO:0000256" key="1">
    <source>
        <dbReference type="SAM" id="MobiDB-lite"/>
    </source>
</evidence>
<feature type="compositionally biased region" description="Basic and acidic residues" evidence="1">
    <location>
        <begin position="151"/>
        <end position="164"/>
    </location>
</feature>
<proteinExistence type="predicted"/>
<comment type="caution">
    <text evidence="2">The sequence shown here is derived from an EMBL/GenBank/DDBJ whole genome shotgun (WGS) entry which is preliminary data.</text>
</comment>
<feature type="region of interest" description="Disordered" evidence="1">
    <location>
        <begin position="101"/>
        <end position="164"/>
    </location>
</feature>
<protein>
    <submittedName>
        <fullName evidence="2">Uncharacterized protein</fullName>
    </submittedName>
</protein>
<evidence type="ECO:0000313" key="2">
    <source>
        <dbReference type="EMBL" id="KAK9867416.1"/>
    </source>
</evidence>
<reference evidence="2 3" key="1">
    <citation type="journal article" date="2024" name="Nat. Commun.">
        <title>Phylogenomics reveals the evolutionary origins of lichenization in chlorophyte algae.</title>
        <authorList>
            <person name="Puginier C."/>
            <person name="Libourel C."/>
            <person name="Otte J."/>
            <person name="Skaloud P."/>
            <person name="Haon M."/>
            <person name="Grisel S."/>
            <person name="Petersen M."/>
            <person name="Berrin J.G."/>
            <person name="Delaux P.M."/>
            <person name="Dal Grande F."/>
            <person name="Keller J."/>
        </authorList>
    </citation>
    <scope>NUCLEOTIDE SEQUENCE [LARGE SCALE GENOMIC DNA]</scope>
    <source>
        <strain evidence="2 3">SAG 2523</strain>
    </source>
</reference>
<accession>A0AAW1TC54</accession>
<dbReference type="Proteomes" id="UP001485043">
    <property type="component" value="Unassembled WGS sequence"/>
</dbReference>
<organism evidence="2 3">
    <name type="scientific">Apatococcus fuscideae</name>
    <dbReference type="NCBI Taxonomy" id="2026836"/>
    <lineage>
        <taxon>Eukaryota</taxon>
        <taxon>Viridiplantae</taxon>
        <taxon>Chlorophyta</taxon>
        <taxon>core chlorophytes</taxon>
        <taxon>Trebouxiophyceae</taxon>
        <taxon>Chlorellales</taxon>
        <taxon>Chlorellaceae</taxon>
        <taxon>Apatococcus</taxon>
    </lineage>
</organism>